<dbReference type="RefSeq" id="WP_133539640.1">
    <property type="nucleotide sequence ID" value="NZ_SNYK01000003.1"/>
</dbReference>
<proteinExistence type="predicted"/>
<evidence type="ECO:0000313" key="1">
    <source>
        <dbReference type="EMBL" id="TDQ39002.1"/>
    </source>
</evidence>
<dbReference type="Proteomes" id="UP000294575">
    <property type="component" value="Unassembled WGS sequence"/>
</dbReference>
<dbReference type="PANTHER" id="PTHR11102:SF160">
    <property type="entry name" value="ERAD-ASSOCIATED E3 UBIQUITIN-PROTEIN LIGASE COMPONENT HRD3"/>
    <property type="match status" value="1"/>
</dbReference>
<dbReference type="OrthoDB" id="6678237at2"/>
<dbReference type="AlphaFoldDB" id="A0A4R6U169"/>
<dbReference type="InterPro" id="IPR006597">
    <property type="entry name" value="Sel1-like"/>
</dbReference>
<accession>A0A4R6U169</accession>
<dbReference type="Pfam" id="PF08238">
    <property type="entry name" value="Sel1"/>
    <property type="match status" value="2"/>
</dbReference>
<keyword evidence="2" id="KW-1185">Reference proteome</keyword>
<reference evidence="1 2" key="1">
    <citation type="submission" date="2019-03" db="EMBL/GenBank/DDBJ databases">
        <title>Genomic Encyclopedia of Type Strains, Phase IV (KMG-IV): sequencing the most valuable type-strain genomes for metagenomic binning, comparative biology and taxonomic classification.</title>
        <authorList>
            <person name="Goeker M."/>
        </authorList>
    </citation>
    <scope>NUCLEOTIDE SEQUENCE [LARGE SCALE GENOMIC DNA]</scope>
    <source>
        <strain evidence="1 2">DSM 28679</strain>
    </source>
</reference>
<gene>
    <name evidence="1" type="ORF">DFQ45_103172</name>
</gene>
<organism evidence="1 2">
    <name type="scientific">Thiopseudomonas denitrificans</name>
    <dbReference type="NCBI Taxonomy" id="1501432"/>
    <lineage>
        <taxon>Bacteria</taxon>
        <taxon>Pseudomonadati</taxon>
        <taxon>Pseudomonadota</taxon>
        <taxon>Gammaproteobacteria</taxon>
        <taxon>Pseudomonadales</taxon>
        <taxon>Pseudomonadaceae</taxon>
        <taxon>Thiopseudomonas</taxon>
    </lineage>
</organism>
<dbReference type="InterPro" id="IPR050767">
    <property type="entry name" value="Sel1_AlgK"/>
</dbReference>
<name>A0A4R6U169_9GAMM</name>
<dbReference type="EMBL" id="SNYK01000003">
    <property type="protein sequence ID" value="TDQ39002.1"/>
    <property type="molecule type" value="Genomic_DNA"/>
</dbReference>
<dbReference type="SMART" id="SM00671">
    <property type="entry name" value="SEL1"/>
    <property type="match status" value="2"/>
</dbReference>
<comment type="caution">
    <text evidence="1">The sequence shown here is derived from an EMBL/GenBank/DDBJ whole genome shotgun (WGS) entry which is preliminary data.</text>
</comment>
<evidence type="ECO:0000313" key="2">
    <source>
        <dbReference type="Proteomes" id="UP000294575"/>
    </source>
</evidence>
<dbReference type="PANTHER" id="PTHR11102">
    <property type="entry name" value="SEL-1-LIKE PROTEIN"/>
    <property type="match status" value="1"/>
</dbReference>
<dbReference type="InterPro" id="IPR011990">
    <property type="entry name" value="TPR-like_helical_dom_sf"/>
</dbReference>
<protein>
    <submittedName>
        <fullName evidence="1">Sel1 repeat-containing protein</fullName>
    </submittedName>
</protein>
<sequence length="163" mass="17464">MTQPAISLDSAVLLATVSRRTLWRRVQDGQIGRSGTDERGRALLALADLGPLLCIRLDDEGDASLLVEADRGSAVAQNELGILCLEQAQGPVALHWFKLAAEQGHSDAMHHLSRLYLHGIEHSGGGGCCGLAQDRSQAFLWLSKAAVHGHAIAREQLAVWTGD</sequence>
<dbReference type="Gene3D" id="1.25.40.10">
    <property type="entry name" value="Tetratricopeptide repeat domain"/>
    <property type="match status" value="1"/>
</dbReference>
<dbReference type="SUPFAM" id="SSF81901">
    <property type="entry name" value="HCP-like"/>
    <property type="match status" value="1"/>
</dbReference>